<keyword evidence="2" id="KW-1185">Reference proteome</keyword>
<comment type="caution">
    <text evidence="1">The sequence shown here is derived from an EMBL/GenBank/DDBJ whole genome shotgun (WGS) entry which is preliminary data.</text>
</comment>
<name>A0A540LT72_MALBA</name>
<organism evidence="1 2">
    <name type="scientific">Malus baccata</name>
    <name type="common">Siberian crab apple</name>
    <name type="synonym">Pyrus baccata</name>
    <dbReference type="NCBI Taxonomy" id="106549"/>
    <lineage>
        <taxon>Eukaryota</taxon>
        <taxon>Viridiplantae</taxon>
        <taxon>Streptophyta</taxon>
        <taxon>Embryophyta</taxon>
        <taxon>Tracheophyta</taxon>
        <taxon>Spermatophyta</taxon>
        <taxon>Magnoliopsida</taxon>
        <taxon>eudicotyledons</taxon>
        <taxon>Gunneridae</taxon>
        <taxon>Pentapetalae</taxon>
        <taxon>rosids</taxon>
        <taxon>fabids</taxon>
        <taxon>Rosales</taxon>
        <taxon>Rosaceae</taxon>
        <taxon>Amygdaloideae</taxon>
        <taxon>Maleae</taxon>
        <taxon>Malus</taxon>
    </lineage>
</organism>
<dbReference type="AlphaFoldDB" id="A0A540LT72"/>
<evidence type="ECO:0000313" key="1">
    <source>
        <dbReference type="EMBL" id="TQD89710.1"/>
    </source>
</evidence>
<accession>A0A540LT72</accession>
<dbReference type="Proteomes" id="UP000315295">
    <property type="component" value="Unassembled WGS sequence"/>
</dbReference>
<sequence>MRETRAAVRERGLTVGWKEVVGSRPSSLRKEASLTVDSTTVVKERGLTVGCKEVVDSPSLSGEVFVTVDSTCIMQTETKCCPFADGIDVDLMNAELMVLL</sequence>
<evidence type="ECO:0000313" key="2">
    <source>
        <dbReference type="Proteomes" id="UP000315295"/>
    </source>
</evidence>
<reference evidence="1 2" key="1">
    <citation type="journal article" date="2019" name="G3 (Bethesda)">
        <title>Sequencing of a Wild Apple (Malus baccata) Genome Unravels the Differences Between Cultivated and Wild Apple Species Regarding Disease Resistance and Cold Tolerance.</title>
        <authorList>
            <person name="Chen X."/>
        </authorList>
    </citation>
    <scope>NUCLEOTIDE SEQUENCE [LARGE SCALE GENOMIC DNA]</scope>
    <source>
        <strain evidence="2">cv. Shandingzi</strain>
        <tissue evidence="1">Leaves</tissue>
    </source>
</reference>
<protein>
    <submittedName>
        <fullName evidence="1">Uncharacterized protein</fullName>
    </submittedName>
</protein>
<gene>
    <name evidence="1" type="ORF">C1H46_024704</name>
</gene>
<dbReference type="EMBL" id="VIEB01000471">
    <property type="protein sequence ID" value="TQD89710.1"/>
    <property type="molecule type" value="Genomic_DNA"/>
</dbReference>
<proteinExistence type="predicted"/>